<proteinExistence type="inferred from homology"/>
<evidence type="ECO:0000313" key="17">
    <source>
        <dbReference type="Proteomes" id="UP000195437"/>
    </source>
</evidence>
<evidence type="ECO:0000256" key="3">
    <source>
        <dbReference type="ARBA" id="ARBA00022741"/>
    </source>
</evidence>
<evidence type="ECO:0000256" key="5">
    <source>
        <dbReference type="ARBA" id="ARBA00022806"/>
    </source>
</evidence>
<dbReference type="PROSITE" id="PS51194">
    <property type="entry name" value="HELICASE_CTER"/>
    <property type="match status" value="1"/>
</dbReference>
<dbReference type="GO" id="GO:0033592">
    <property type="term" value="F:RNA strand annealing activity"/>
    <property type="evidence" value="ECO:0007669"/>
    <property type="project" value="TreeGrafter"/>
</dbReference>
<evidence type="ECO:0000313" key="16">
    <source>
        <dbReference type="EMBL" id="ARU62542.1"/>
    </source>
</evidence>
<name>A0A1Y0IPM8_9BACL</name>
<dbReference type="Pfam" id="PF25399">
    <property type="entry name" value="DeaD_dimer"/>
    <property type="match status" value="1"/>
</dbReference>
<dbReference type="Gene3D" id="3.30.70.330">
    <property type="match status" value="1"/>
</dbReference>
<evidence type="ECO:0000256" key="8">
    <source>
        <dbReference type="ARBA" id="ARBA00038437"/>
    </source>
</evidence>
<dbReference type="InterPro" id="IPR014001">
    <property type="entry name" value="Helicase_ATP-bd"/>
</dbReference>
<dbReference type="KEGG" id="tum:CBW65_17415"/>
<dbReference type="InterPro" id="IPR000629">
    <property type="entry name" value="RNA-helicase_DEAD-box_CS"/>
</dbReference>
<feature type="domain" description="Helicase C-terminal" evidence="14">
    <location>
        <begin position="213"/>
        <end position="374"/>
    </location>
</feature>
<evidence type="ECO:0000259" key="14">
    <source>
        <dbReference type="PROSITE" id="PS51194"/>
    </source>
</evidence>
<keyword evidence="7" id="KW-0346">Stress response</keyword>
<dbReference type="FunFam" id="3.40.50.300:FF:000108">
    <property type="entry name" value="ATP-dependent RNA helicase RhlE"/>
    <property type="match status" value="1"/>
</dbReference>
<dbReference type="InterPro" id="IPR005580">
    <property type="entry name" value="DbpA/CsdA_RNA-bd_dom"/>
</dbReference>
<dbReference type="InterPro" id="IPR014014">
    <property type="entry name" value="RNA_helicase_DEAD_Q_motif"/>
</dbReference>
<dbReference type="InterPro" id="IPR050547">
    <property type="entry name" value="DEAD_box_RNA_helicases"/>
</dbReference>
<dbReference type="PANTHER" id="PTHR47963">
    <property type="entry name" value="DEAD-BOX ATP-DEPENDENT RNA HELICASE 47, MITOCHONDRIAL"/>
    <property type="match status" value="1"/>
</dbReference>
<dbReference type="InterPro" id="IPR057325">
    <property type="entry name" value="DeaD_dimer"/>
</dbReference>
<dbReference type="PROSITE" id="PS51192">
    <property type="entry name" value="HELICASE_ATP_BIND_1"/>
    <property type="match status" value="1"/>
</dbReference>
<dbReference type="EMBL" id="CP021434">
    <property type="protein sequence ID" value="ARU62542.1"/>
    <property type="molecule type" value="Genomic_DNA"/>
</dbReference>
<dbReference type="Gene3D" id="3.40.50.300">
    <property type="entry name" value="P-loop containing nucleotide triphosphate hydrolases"/>
    <property type="match status" value="2"/>
</dbReference>
<feature type="domain" description="Helicase ATP-binding" evidence="13">
    <location>
        <begin position="33"/>
        <end position="202"/>
    </location>
</feature>
<dbReference type="SUPFAM" id="SSF52540">
    <property type="entry name" value="P-loop containing nucleoside triphosphate hydrolases"/>
    <property type="match status" value="1"/>
</dbReference>
<keyword evidence="4 12" id="KW-0378">Hydrolase</keyword>
<dbReference type="GO" id="GO:0005524">
    <property type="term" value="F:ATP binding"/>
    <property type="evidence" value="ECO:0007669"/>
    <property type="project" value="UniProtKB-KW"/>
</dbReference>
<evidence type="ECO:0000256" key="9">
    <source>
        <dbReference type="ARBA" id="ARBA00047984"/>
    </source>
</evidence>
<keyword evidence="3 12" id="KW-0547">Nucleotide-binding</keyword>
<keyword evidence="17" id="KW-1185">Reference proteome</keyword>
<feature type="short sequence motif" description="Q motif" evidence="11">
    <location>
        <begin position="2"/>
        <end position="30"/>
    </location>
</feature>
<accession>A0A1Y0IPM8</accession>
<comment type="similarity">
    <text evidence="8 12">Belongs to the DEAD box helicase family.</text>
</comment>
<organism evidence="16 17">
    <name type="scientific">Tumebacillus avium</name>
    <dbReference type="NCBI Taxonomy" id="1903704"/>
    <lineage>
        <taxon>Bacteria</taxon>
        <taxon>Bacillati</taxon>
        <taxon>Bacillota</taxon>
        <taxon>Bacilli</taxon>
        <taxon>Bacillales</taxon>
        <taxon>Alicyclobacillaceae</taxon>
        <taxon>Tumebacillus</taxon>
    </lineage>
</organism>
<dbReference type="GO" id="GO:0016787">
    <property type="term" value="F:hydrolase activity"/>
    <property type="evidence" value="ECO:0007669"/>
    <property type="project" value="UniProtKB-KW"/>
</dbReference>
<dbReference type="Pfam" id="PF00271">
    <property type="entry name" value="Helicase_C"/>
    <property type="match status" value="1"/>
</dbReference>
<gene>
    <name evidence="16" type="ORF">CBW65_17415</name>
</gene>
<evidence type="ECO:0000256" key="11">
    <source>
        <dbReference type="PROSITE-ProRule" id="PRU00552"/>
    </source>
</evidence>
<evidence type="ECO:0000259" key="15">
    <source>
        <dbReference type="PROSITE" id="PS51195"/>
    </source>
</evidence>
<evidence type="ECO:0000256" key="10">
    <source>
        <dbReference type="ARBA" id="ARBA00067932"/>
    </source>
</evidence>
<feature type="domain" description="DEAD-box RNA helicase Q" evidence="15">
    <location>
        <begin position="2"/>
        <end position="30"/>
    </location>
</feature>
<keyword evidence="6 12" id="KW-0067">ATP-binding</keyword>
<dbReference type="Pfam" id="PF03880">
    <property type="entry name" value="DbpA"/>
    <property type="match status" value="1"/>
</dbReference>
<evidence type="ECO:0000259" key="13">
    <source>
        <dbReference type="PROSITE" id="PS51192"/>
    </source>
</evidence>
<dbReference type="GO" id="GO:0005829">
    <property type="term" value="C:cytosol"/>
    <property type="evidence" value="ECO:0007669"/>
    <property type="project" value="TreeGrafter"/>
</dbReference>
<dbReference type="InterPro" id="IPR011545">
    <property type="entry name" value="DEAD/DEAH_box_helicase_dom"/>
</dbReference>
<evidence type="ECO:0000256" key="4">
    <source>
        <dbReference type="ARBA" id="ARBA00022801"/>
    </source>
</evidence>
<dbReference type="PROSITE" id="PS00039">
    <property type="entry name" value="DEAD_ATP_HELICASE"/>
    <property type="match status" value="1"/>
</dbReference>
<sequence length="526" mass="58277">MTTFLELNLGKKIQQAISDMGFEEPSPIQAQCIPVVLTGSDVIGQAQTGTGKTAAFGIPLLEMAGPAKHVQALILTPTRELAIQVAGELRKIAKYKRTRTMPIYGGQSIGSQIRALQQGVQVVIGTPGRILDHLRRGTLKLDKLKTLVLDEADEMLDMGFIEDIESILKETPAERQTLLFSATMPPEVKSLSKRYMIDPQNVTINRGDVTVPLIEQVYYKVLERTKLESLSRIIDSEEVELGIIFCRTKRGVDELTDSLMSRGYLADGLHGDLSQAQRDRVMRKFRHTEIQLLVATDVAARGIDVENVTHVINFDIPQDPESYVHRIGRTGRAGKRGLALTLVTPPEFKLLKQIEKETKAKLVAKEVPSLADVAERQTEIWRDRLVRTMQDGKLATYRAILSGLVDEFDPLDLAAAALKLASGEDFEAPEADYNFGETGGAPGMVRFFLNIGRSAKIGPSDLVKHISEEAGIPGGAIGKIDIFEKFTFVEVQEESAPFVFEALRKSRINGSRINLEPARPRERQRK</sequence>
<dbReference type="Pfam" id="PF00270">
    <property type="entry name" value="DEAD"/>
    <property type="match status" value="1"/>
</dbReference>
<dbReference type="RefSeq" id="WP_087457901.1">
    <property type="nucleotide sequence ID" value="NZ_CP021434.1"/>
</dbReference>
<dbReference type="EC" id="3.6.4.13" evidence="1"/>
<dbReference type="CDD" id="cd12252">
    <property type="entry name" value="RRM_DbpA"/>
    <property type="match status" value="1"/>
</dbReference>
<dbReference type="OrthoDB" id="9805696at2"/>
<dbReference type="InterPro" id="IPR027417">
    <property type="entry name" value="P-loop_NTPase"/>
</dbReference>
<evidence type="ECO:0000256" key="1">
    <source>
        <dbReference type="ARBA" id="ARBA00012552"/>
    </source>
</evidence>
<dbReference type="InterPro" id="IPR012677">
    <property type="entry name" value="Nucleotide-bd_a/b_plait_sf"/>
</dbReference>
<dbReference type="InterPro" id="IPR044742">
    <property type="entry name" value="DEAD/DEAH_RhlB"/>
</dbReference>
<dbReference type="AlphaFoldDB" id="A0A1Y0IPM8"/>
<evidence type="ECO:0000256" key="2">
    <source>
        <dbReference type="ARBA" id="ARBA00022490"/>
    </source>
</evidence>
<dbReference type="Proteomes" id="UP000195437">
    <property type="component" value="Chromosome"/>
</dbReference>
<dbReference type="CDD" id="cd00268">
    <property type="entry name" value="DEADc"/>
    <property type="match status" value="1"/>
</dbReference>
<protein>
    <recommendedName>
        <fullName evidence="10">ATP-dependent RNA helicase CshA</fullName>
        <ecNumber evidence="1">3.6.4.13</ecNumber>
    </recommendedName>
</protein>
<keyword evidence="5 12" id="KW-0347">Helicase</keyword>
<dbReference type="SMART" id="SM00490">
    <property type="entry name" value="HELICc"/>
    <property type="match status" value="1"/>
</dbReference>
<evidence type="ECO:0000256" key="7">
    <source>
        <dbReference type="ARBA" id="ARBA00023016"/>
    </source>
</evidence>
<dbReference type="GO" id="GO:0009409">
    <property type="term" value="P:response to cold"/>
    <property type="evidence" value="ECO:0007669"/>
    <property type="project" value="TreeGrafter"/>
</dbReference>
<dbReference type="InterPro" id="IPR001650">
    <property type="entry name" value="Helicase_C-like"/>
</dbReference>
<dbReference type="GO" id="GO:0005840">
    <property type="term" value="C:ribosome"/>
    <property type="evidence" value="ECO:0007669"/>
    <property type="project" value="TreeGrafter"/>
</dbReference>
<comment type="catalytic activity">
    <reaction evidence="9">
        <text>ATP + H2O = ADP + phosphate + H(+)</text>
        <dbReference type="Rhea" id="RHEA:13065"/>
        <dbReference type="ChEBI" id="CHEBI:15377"/>
        <dbReference type="ChEBI" id="CHEBI:15378"/>
        <dbReference type="ChEBI" id="CHEBI:30616"/>
        <dbReference type="ChEBI" id="CHEBI:43474"/>
        <dbReference type="ChEBI" id="CHEBI:456216"/>
        <dbReference type="EC" id="3.6.4.13"/>
    </reaction>
</comment>
<dbReference type="PROSITE" id="PS51195">
    <property type="entry name" value="Q_MOTIF"/>
    <property type="match status" value="1"/>
</dbReference>
<dbReference type="PANTHER" id="PTHR47963:SF5">
    <property type="entry name" value="DEAD-BOX ATP-DEPENDENT RNA HELICASE CSHA"/>
    <property type="match status" value="1"/>
</dbReference>
<dbReference type="GO" id="GO:0003724">
    <property type="term" value="F:RNA helicase activity"/>
    <property type="evidence" value="ECO:0007669"/>
    <property type="project" value="UniProtKB-EC"/>
</dbReference>
<dbReference type="SMART" id="SM00487">
    <property type="entry name" value="DEXDc"/>
    <property type="match status" value="1"/>
</dbReference>
<evidence type="ECO:0000256" key="6">
    <source>
        <dbReference type="ARBA" id="ARBA00022840"/>
    </source>
</evidence>
<keyword evidence="2" id="KW-0963">Cytoplasm</keyword>
<dbReference type="CDD" id="cd18787">
    <property type="entry name" value="SF2_C_DEAD"/>
    <property type="match status" value="1"/>
</dbReference>
<evidence type="ECO:0000256" key="12">
    <source>
        <dbReference type="RuleBase" id="RU000492"/>
    </source>
</evidence>
<reference evidence="17" key="1">
    <citation type="submission" date="2017-05" db="EMBL/GenBank/DDBJ databases">
        <authorList>
            <person name="Sung H."/>
        </authorList>
    </citation>
    <scope>NUCLEOTIDE SEQUENCE [LARGE SCALE GENOMIC DNA]</scope>
    <source>
        <strain evidence="17">AR23208</strain>
    </source>
</reference>